<organism evidence="2 3">
    <name type="scientific">Candidatus Magnetobacterium casense</name>
    <dbReference type="NCBI Taxonomy" id="1455061"/>
    <lineage>
        <taxon>Bacteria</taxon>
        <taxon>Pseudomonadati</taxon>
        <taxon>Nitrospirota</taxon>
        <taxon>Thermodesulfovibrionia</taxon>
        <taxon>Thermodesulfovibrionales</taxon>
        <taxon>Candidatus Magnetobacteriaceae</taxon>
        <taxon>Candidatus Magnetobacterium</taxon>
    </lineage>
</organism>
<dbReference type="InterPro" id="IPR045886">
    <property type="entry name" value="ThiF/MoeB/HesA"/>
</dbReference>
<name>A0ABS6S0N5_9BACT</name>
<dbReference type="EMBL" id="JABXWD010000202">
    <property type="protein sequence ID" value="MBV6342145.1"/>
    <property type="molecule type" value="Genomic_DNA"/>
</dbReference>
<dbReference type="Pfam" id="PF00899">
    <property type="entry name" value="ThiF"/>
    <property type="match status" value="1"/>
</dbReference>
<dbReference type="Proteomes" id="UP001196980">
    <property type="component" value="Unassembled WGS sequence"/>
</dbReference>
<gene>
    <name evidence="2" type="ORF">HWQ67_11160</name>
</gene>
<sequence>MERGFDAEELERYRRQLMLEGFDHEHQQRLKSSTALIAGVGGLGGTAAVYLAVAGIGKMHLVHYGDLTVSNMNRQILMRHSGVGTSRVVQAKQTIQEINPDVEVEIFNERITQETIGQRLLPCDIALSARPNFHERRILNQACVNLDIPLTEGAMNGMEGYMFNIIPGKTACLNCIYPEDDPRWQELGFSVLGAVSGTLGCLMAIEAVKIITGFGTPLLSHLLMFNTFDMTFKKLVTRRSEHCKVCNNKNKLTTMG</sequence>
<dbReference type="CDD" id="cd00757">
    <property type="entry name" value="ThiF_MoeB_HesA_family"/>
    <property type="match status" value="1"/>
</dbReference>
<accession>A0ABS6S0N5</accession>
<evidence type="ECO:0000313" key="3">
    <source>
        <dbReference type="Proteomes" id="UP001196980"/>
    </source>
</evidence>
<dbReference type="PANTHER" id="PTHR10953:SF102">
    <property type="entry name" value="ADENYLYLTRANSFERASE AND SULFURTRANSFERASE MOCS3"/>
    <property type="match status" value="1"/>
</dbReference>
<proteinExistence type="predicted"/>
<dbReference type="RefSeq" id="WP_218252766.1">
    <property type="nucleotide sequence ID" value="NZ_JABXWD010000202.1"/>
</dbReference>
<dbReference type="SUPFAM" id="SSF69572">
    <property type="entry name" value="Activating enzymes of the ubiquitin-like proteins"/>
    <property type="match status" value="1"/>
</dbReference>
<dbReference type="InterPro" id="IPR000594">
    <property type="entry name" value="ThiF_NAD_FAD-bd"/>
</dbReference>
<comment type="caution">
    <text evidence="2">The sequence shown here is derived from an EMBL/GenBank/DDBJ whole genome shotgun (WGS) entry which is preliminary data.</text>
</comment>
<protein>
    <submittedName>
        <fullName evidence="2">HesA/MoeB/ThiF family protein</fullName>
    </submittedName>
</protein>
<reference evidence="2 3" key="1">
    <citation type="journal article" date="2020" name="J Geophys Res Biogeosci">
        <title>Magnetotaxis as an Adaptation to Enable Bacterial Shuttling of Microbial Sulfur and Sulfur Cycling Across Aquatic Oxic#Anoxic Interfaces.</title>
        <authorList>
            <person name="Li J."/>
            <person name="Liu P."/>
            <person name="Wang J."/>
            <person name="Roberts A.P."/>
            <person name="Pan Y."/>
        </authorList>
    </citation>
    <scope>NUCLEOTIDE SEQUENCE [LARGE SCALE GENOMIC DNA]</scope>
    <source>
        <strain evidence="2 3">MYR-1_YQ</strain>
    </source>
</reference>
<dbReference type="PANTHER" id="PTHR10953">
    <property type="entry name" value="UBIQUITIN-ACTIVATING ENZYME E1"/>
    <property type="match status" value="1"/>
</dbReference>
<dbReference type="Gene3D" id="3.40.50.720">
    <property type="entry name" value="NAD(P)-binding Rossmann-like Domain"/>
    <property type="match status" value="1"/>
</dbReference>
<evidence type="ECO:0000313" key="2">
    <source>
        <dbReference type="EMBL" id="MBV6342145.1"/>
    </source>
</evidence>
<evidence type="ECO:0000259" key="1">
    <source>
        <dbReference type="Pfam" id="PF00899"/>
    </source>
</evidence>
<keyword evidence="3" id="KW-1185">Reference proteome</keyword>
<feature type="domain" description="THIF-type NAD/FAD binding fold" evidence="1">
    <location>
        <begin position="13"/>
        <end position="244"/>
    </location>
</feature>
<dbReference type="InterPro" id="IPR035985">
    <property type="entry name" value="Ubiquitin-activating_enz"/>
</dbReference>